<gene>
    <name evidence="3" type="ORF">FHU38_001540</name>
</gene>
<organism evidence="3 4">
    <name type="scientific">Saccharomonospora amisosensis</name>
    <dbReference type="NCBI Taxonomy" id="1128677"/>
    <lineage>
        <taxon>Bacteria</taxon>
        <taxon>Bacillati</taxon>
        <taxon>Actinomycetota</taxon>
        <taxon>Actinomycetes</taxon>
        <taxon>Pseudonocardiales</taxon>
        <taxon>Pseudonocardiaceae</taxon>
        <taxon>Saccharomonospora</taxon>
    </lineage>
</organism>
<feature type="domain" description="SAV-6107-like HEPN" evidence="2">
    <location>
        <begin position="48"/>
        <end position="142"/>
    </location>
</feature>
<comment type="caution">
    <text evidence="3">The sequence shown here is derived from an EMBL/GenBank/DDBJ whole genome shotgun (WGS) entry which is preliminary data.</text>
</comment>
<proteinExistence type="predicted"/>
<evidence type="ECO:0000313" key="4">
    <source>
        <dbReference type="Proteomes" id="UP000545493"/>
    </source>
</evidence>
<reference evidence="3 4" key="1">
    <citation type="submission" date="2020-03" db="EMBL/GenBank/DDBJ databases">
        <title>Sequencing the genomes of 1000 actinobacteria strains.</title>
        <authorList>
            <person name="Klenk H.-P."/>
        </authorList>
    </citation>
    <scope>NUCLEOTIDE SEQUENCE [LARGE SCALE GENOMIC DNA]</scope>
    <source>
        <strain evidence="3 4">DSM 45685</strain>
    </source>
</reference>
<feature type="region of interest" description="Disordered" evidence="1">
    <location>
        <begin position="1"/>
        <end position="22"/>
    </location>
</feature>
<dbReference type="RefSeq" id="WP_243852209.1">
    <property type="nucleotide sequence ID" value="NZ_JAAOYM010000001.1"/>
</dbReference>
<dbReference type="AlphaFoldDB" id="A0A7X5UNC0"/>
<dbReference type="InterPro" id="IPR040891">
    <property type="entry name" value="HEPN_SAV_6107"/>
</dbReference>
<keyword evidence="4" id="KW-1185">Reference proteome</keyword>
<dbReference type="EMBL" id="JAAOYM010000001">
    <property type="protein sequence ID" value="NIJ11196.1"/>
    <property type="molecule type" value="Genomic_DNA"/>
</dbReference>
<name>A0A7X5UNC0_9PSEU</name>
<protein>
    <recommendedName>
        <fullName evidence="2">SAV-6107-like HEPN domain-containing protein</fullName>
    </recommendedName>
</protein>
<feature type="region of interest" description="Disordered" evidence="1">
    <location>
        <begin position="151"/>
        <end position="186"/>
    </location>
</feature>
<accession>A0A7X5UNC0</accession>
<sequence length="186" mass="19512">MSVAFASRHGPRSRNGSVQPALPIELRPPVASSAVALLEQARHGLAEADRESQPASRFVVAYLSALRAAAAILVARGRPHRGRAKPESVWTLLESAAPELASWASFFAANSAKQAAAQAGVTRRVNEDAAAELLRRATEFVAIAHRAVHGEGGAPGARGTSGERGARGDRMVRCGAPSRARPRRSG</sequence>
<evidence type="ECO:0000313" key="3">
    <source>
        <dbReference type="EMBL" id="NIJ11196.1"/>
    </source>
</evidence>
<evidence type="ECO:0000259" key="2">
    <source>
        <dbReference type="Pfam" id="PF18726"/>
    </source>
</evidence>
<dbReference type="Proteomes" id="UP000545493">
    <property type="component" value="Unassembled WGS sequence"/>
</dbReference>
<evidence type="ECO:0000256" key="1">
    <source>
        <dbReference type="SAM" id="MobiDB-lite"/>
    </source>
</evidence>
<dbReference type="Pfam" id="PF18726">
    <property type="entry name" value="HEPN_SAV_6107"/>
    <property type="match status" value="1"/>
</dbReference>